<dbReference type="SUPFAM" id="SSF48113">
    <property type="entry name" value="Heme-dependent peroxidases"/>
    <property type="match status" value="2"/>
</dbReference>
<dbReference type="InterPro" id="IPR000763">
    <property type="entry name" value="Catalase_peroxidase"/>
</dbReference>
<dbReference type="GO" id="GO:0005829">
    <property type="term" value="C:cytosol"/>
    <property type="evidence" value="ECO:0007669"/>
    <property type="project" value="UniProtKB-ARBA"/>
</dbReference>
<evidence type="ECO:0000256" key="10">
    <source>
        <dbReference type="ARBA" id="ARBA00067012"/>
    </source>
</evidence>
<evidence type="ECO:0000313" key="15">
    <source>
        <dbReference type="EMBL" id="QCX47787.1"/>
    </source>
</evidence>
<dbReference type="GO" id="GO:0004096">
    <property type="term" value="F:catalase activity"/>
    <property type="evidence" value="ECO:0007669"/>
    <property type="project" value="UniProtKB-UniRule"/>
</dbReference>
<dbReference type="GO" id="GO:0046872">
    <property type="term" value="F:metal ion binding"/>
    <property type="evidence" value="ECO:0007669"/>
    <property type="project" value="UniProtKB-KW"/>
</dbReference>
<evidence type="ECO:0000313" key="16">
    <source>
        <dbReference type="Proteomes" id="UP000310553"/>
    </source>
</evidence>
<evidence type="ECO:0000256" key="5">
    <source>
        <dbReference type="ARBA" id="ARBA00023004"/>
    </source>
</evidence>
<feature type="cross-link" description="Tryptophyl-tyrosyl-methioninium (Tyr-Met) (with Trp-92)" evidence="12">
    <location>
        <begin position="215"/>
        <end position="241"/>
    </location>
</feature>
<evidence type="ECO:0000256" key="9">
    <source>
        <dbReference type="ARBA" id="ARBA00060838"/>
    </source>
</evidence>
<evidence type="ECO:0000256" key="1">
    <source>
        <dbReference type="ARBA" id="ARBA00022559"/>
    </source>
</evidence>
<feature type="binding site" description="axial binding residue" evidence="12">
    <location>
        <position position="256"/>
    </location>
    <ligand>
        <name>heme b</name>
        <dbReference type="ChEBI" id="CHEBI:60344"/>
    </ligand>
    <ligandPart>
        <name>Fe</name>
        <dbReference type="ChEBI" id="CHEBI:18248"/>
    </ligandPart>
</feature>
<evidence type="ECO:0000256" key="2">
    <source>
        <dbReference type="ARBA" id="ARBA00022617"/>
    </source>
</evidence>
<evidence type="ECO:0000256" key="8">
    <source>
        <dbReference type="ARBA" id="ARBA00051651"/>
    </source>
</evidence>
<comment type="caution">
    <text evidence="12">Lacks conserved residue(s) required for the propagation of feature annotation.</text>
</comment>
<dbReference type="PANTHER" id="PTHR30555">
    <property type="entry name" value="HYDROPEROXIDASE I, BIFUNCTIONAL CATALASE-PEROXIDASE"/>
    <property type="match status" value="1"/>
</dbReference>
<evidence type="ECO:0000256" key="7">
    <source>
        <dbReference type="ARBA" id="ARBA00049145"/>
    </source>
</evidence>
<feature type="site" description="Transition state stabilizer" evidence="12">
    <location>
        <position position="89"/>
    </location>
</feature>
<dbReference type="InterPro" id="IPR002016">
    <property type="entry name" value="Haem_peroxidase"/>
</dbReference>
<comment type="catalytic activity">
    <reaction evidence="7 12 13">
        <text>2 H2O2 = O2 + 2 H2O</text>
        <dbReference type="Rhea" id="RHEA:20309"/>
        <dbReference type="ChEBI" id="CHEBI:15377"/>
        <dbReference type="ChEBI" id="CHEBI:15379"/>
        <dbReference type="ChEBI" id="CHEBI:16240"/>
        <dbReference type="EC" id="1.11.1.21"/>
    </reaction>
</comment>
<comment type="subunit">
    <text evidence="12">Homodimer or homotetramer.</text>
</comment>
<dbReference type="HAMAP" id="MF_01961">
    <property type="entry name" value="Catal_peroxid"/>
    <property type="match status" value="1"/>
</dbReference>
<dbReference type="InterPro" id="IPR019794">
    <property type="entry name" value="Peroxidases_AS"/>
</dbReference>
<keyword evidence="3 12" id="KW-0479">Metal-binding</keyword>
<keyword evidence="4 12" id="KW-0560">Oxidoreductase</keyword>
<dbReference type="InterPro" id="IPR019793">
    <property type="entry name" value="Peroxidases_heam-ligand_BS"/>
</dbReference>
<dbReference type="FunFam" id="1.10.420.10:FF:000004">
    <property type="entry name" value="Catalase-peroxidase"/>
    <property type="match status" value="1"/>
</dbReference>
<keyword evidence="1 12" id="KW-0575">Peroxidase</keyword>
<dbReference type="InterPro" id="IPR010255">
    <property type="entry name" value="Haem_peroxidase_sf"/>
</dbReference>
<keyword evidence="2 12" id="KW-0349">Heme</keyword>
<dbReference type="PROSITE" id="PS50873">
    <property type="entry name" value="PEROXIDASE_4"/>
    <property type="match status" value="1"/>
</dbReference>
<dbReference type="PROSITE" id="PS00436">
    <property type="entry name" value="PEROXIDASE_2"/>
    <property type="match status" value="1"/>
</dbReference>
<accession>A0AA92E9J8</accession>
<evidence type="ECO:0000259" key="14">
    <source>
        <dbReference type="PROSITE" id="PS50873"/>
    </source>
</evidence>
<keyword evidence="6 12" id="KW-0376">Hydrogen peroxide</keyword>
<dbReference type="PRINTS" id="PR00460">
    <property type="entry name" value="BPEROXIDASE"/>
</dbReference>
<sequence length="724" mass="79125">MTTESKCPFKHAAAGGGVSNHDWWPNQLNLKVLHQHSSKSDPMDKDFDYAKAFKRLDLAAVKQDLLALMTTSQDWWPADFGHYGPLFIRMAWHSAGTYRTGDGRGGAGAGQQRFAPLNSWPDNANLDKARRLLWPIKQKYGRNISWADLMILTGNVALESMGFKTFGFGGGRKDVWEPEEDVYWGSETTWLGDQRYTGDRDLENPLAAVQMGLIYVNPEGPNGNPDPIAAARDIRETFARMAMNDEETVALIAGGHSFGKTHGAGPASNVGPEPEAAGIEEQGLGWSSRFGTGKGTDAITSGLEVTWTATPTQWSNNFFQNLFGYEWELTKSPAGAHQWVAKGAAETIPDAHDPSAKHLPTMLTTDLSLRFDPAYEKISRRFYEHPEQFADAFARAWFKLTHRDMGPRARYLGPEVPAEALIWQDPIPAVDHKLIDAQDIAALKAKILASGLSVSQLVSTAWASASTFRGSDMRGGANGARIRLAPQKDWEANQPAQLTKVLETLEGIQGAFNNAQSGGKKVSLADLIVLAGCAGVEQAAKNAGHAVEVPFTPGRMDAAQAQTDVESFAVLEPIADGFRNYQKGKYTLPAEALLVDKAQLLTLTAPEMTVLVGGLRVLDTNIGQTRHGVFTQRPASLTNDFFVNLLDMGTEWKATDGRDVFEGRDRATGALKWTGTRVDLVFGSHSQLRALAEVYGSADAQAKFVRDFVAAWDKVMNLDRFDLA</sequence>
<dbReference type="NCBIfam" id="NF011635">
    <property type="entry name" value="PRK15061.1"/>
    <property type="match status" value="1"/>
</dbReference>
<comment type="catalytic activity">
    <reaction evidence="8 12 13">
        <text>H2O2 + AH2 = A + 2 H2O</text>
        <dbReference type="Rhea" id="RHEA:30275"/>
        <dbReference type="ChEBI" id="CHEBI:13193"/>
        <dbReference type="ChEBI" id="CHEBI:15377"/>
        <dbReference type="ChEBI" id="CHEBI:16240"/>
        <dbReference type="ChEBI" id="CHEBI:17499"/>
        <dbReference type="EC" id="1.11.1.21"/>
    </reaction>
</comment>
<dbReference type="EC" id="1.11.1.21" evidence="10 12"/>
<evidence type="ECO:0000256" key="13">
    <source>
        <dbReference type="RuleBase" id="RU003451"/>
    </source>
</evidence>
<evidence type="ECO:0000256" key="4">
    <source>
        <dbReference type="ARBA" id="ARBA00023002"/>
    </source>
</evidence>
<evidence type="ECO:0000256" key="11">
    <source>
        <dbReference type="ARBA" id="ARBA00074141"/>
    </source>
</evidence>
<dbReference type="PROSITE" id="PS00435">
    <property type="entry name" value="PEROXIDASE_1"/>
    <property type="match status" value="1"/>
</dbReference>
<comment type="similarity">
    <text evidence="9 12 13">Belongs to the peroxidase family. Peroxidase/catalase subfamily.</text>
</comment>
<reference evidence="15 16" key="1">
    <citation type="submission" date="2019-04" db="EMBL/GenBank/DDBJ databases">
        <title>Complete Genome of UW386 and Higher Quality Genome of UW700.</title>
        <authorList>
            <person name="Jacobs J."/>
            <person name="Perez A."/>
            <person name="Steidl O."/>
            <person name="Allen C."/>
        </authorList>
    </citation>
    <scope>NUCLEOTIDE SEQUENCE [LARGE SCALE GENOMIC DNA]</scope>
    <source>
        <strain evidence="15 16">UW386</strain>
    </source>
</reference>
<dbReference type="GO" id="GO:0070301">
    <property type="term" value="P:cellular response to hydrogen peroxide"/>
    <property type="evidence" value="ECO:0007669"/>
    <property type="project" value="TreeGrafter"/>
</dbReference>
<keyword evidence="5 12" id="KW-0408">Iron</keyword>
<proteinExistence type="inferred from homology"/>
<comment type="cofactor">
    <cofactor evidence="12">
        <name>heme b</name>
        <dbReference type="ChEBI" id="CHEBI:60344"/>
    </cofactor>
    <text evidence="12">Binds 1 heme b (iron(II)-protoporphyrin IX) group per dimer.</text>
</comment>
<dbReference type="NCBIfam" id="TIGR00198">
    <property type="entry name" value="cat_per_HPI"/>
    <property type="match status" value="1"/>
</dbReference>
<dbReference type="FunFam" id="1.10.420.10:FF:000002">
    <property type="entry name" value="Catalase-peroxidase"/>
    <property type="match status" value="1"/>
</dbReference>
<dbReference type="CDD" id="cd00649">
    <property type="entry name" value="catalase_peroxidase_1"/>
    <property type="match status" value="1"/>
</dbReference>
<dbReference type="AlphaFoldDB" id="A0AA92E9J8"/>
<evidence type="ECO:0000256" key="12">
    <source>
        <dbReference type="HAMAP-Rule" id="MF_01961"/>
    </source>
</evidence>
<organism evidence="15 16">
    <name type="scientific">Ralstonia solanacearum</name>
    <name type="common">Pseudomonas solanacearum</name>
    <dbReference type="NCBI Taxonomy" id="305"/>
    <lineage>
        <taxon>Bacteria</taxon>
        <taxon>Pseudomonadati</taxon>
        <taxon>Pseudomonadota</taxon>
        <taxon>Betaproteobacteria</taxon>
        <taxon>Burkholderiales</taxon>
        <taxon>Burkholderiaceae</taxon>
        <taxon>Ralstonia</taxon>
        <taxon>Ralstonia solanacearum species complex</taxon>
    </lineage>
</organism>
<name>A0AA92E9J8_RALSL</name>
<dbReference type="FunFam" id="1.10.520.10:FF:000002">
    <property type="entry name" value="Catalase-peroxidase"/>
    <property type="match status" value="1"/>
</dbReference>
<evidence type="ECO:0000256" key="3">
    <source>
        <dbReference type="ARBA" id="ARBA00022723"/>
    </source>
</evidence>
<dbReference type="Proteomes" id="UP000310553">
    <property type="component" value="Chromosome"/>
</dbReference>
<dbReference type="Gene3D" id="1.10.520.10">
    <property type="match status" value="2"/>
</dbReference>
<dbReference type="PRINTS" id="PR00458">
    <property type="entry name" value="PEROXIDASE"/>
</dbReference>
<dbReference type="Gene3D" id="1.10.420.10">
    <property type="entry name" value="Peroxidase, domain 2"/>
    <property type="match status" value="2"/>
</dbReference>
<protein>
    <recommendedName>
        <fullName evidence="11 12">Catalase-peroxidase</fullName>
        <shortName evidence="12">CP</shortName>
        <ecNumber evidence="10 12">1.11.1.21</ecNumber>
    </recommendedName>
    <alternativeName>
        <fullName evidence="12">Peroxidase/catalase</fullName>
    </alternativeName>
</protein>
<dbReference type="FunFam" id="1.10.520.10:FF:000004">
    <property type="entry name" value="Catalase-peroxidase"/>
    <property type="match status" value="1"/>
</dbReference>
<feature type="active site" description="Proton acceptor" evidence="12">
    <location>
        <position position="93"/>
    </location>
</feature>
<gene>
    <name evidence="12 15" type="primary">katG</name>
    <name evidence="15" type="ORF">E7Z57_00875</name>
</gene>
<dbReference type="GO" id="GO:0042744">
    <property type="term" value="P:hydrogen peroxide catabolic process"/>
    <property type="evidence" value="ECO:0007669"/>
    <property type="project" value="UniProtKB-KW"/>
</dbReference>
<dbReference type="GO" id="GO:0020037">
    <property type="term" value="F:heme binding"/>
    <property type="evidence" value="ECO:0007669"/>
    <property type="project" value="InterPro"/>
</dbReference>
<dbReference type="CDD" id="cd08200">
    <property type="entry name" value="catalase_peroxidase_2"/>
    <property type="match status" value="1"/>
</dbReference>
<comment type="function">
    <text evidence="12">Bifunctional enzyme with both catalase and broad-spectrum peroxidase activity.</text>
</comment>
<dbReference type="PANTHER" id="PTHR30555:SF0">
    <property type="entry name" value="CATALASE-PEROXIDASE"/>
    <property type="match status" value="1"/>
</dbReference>
<dbReference type="Pfam" id="PF00141">
    <property type="entry name" value="peroxidase"/>
    <property type="match status" value="2"/>
</dbReference>
<evidence type="ECO:0000256" key="6">
    <source>
        <dbReference type="ARBA" id="ARBA00023324"/>
    </source>
</evidence>
<comment type="PTM">
    <text evidence="12">Formation of the three residue Trp-Tyr-Met cross-link is important for the catalase, but not the peroxidase activity of the enzyme.</text>
</comment>
<feature type="domain" description="Plant heme peroxidase family profile" evidence="14">
    <location>
        <begin position="126"/>
        <end position="413"/>
    </location>
</feature>
<dbReference type="EMBL" id="CP039339">
    <property type="protein sequence ID" value="QCX47787.1"/>
    <property type="molecule type" value="Genomic_DNA"/>
</dbReference>